<organism evidence="4 5">
    <name type="scientific">Brevundimonas naejangsanensis</name>
    <dbReference type="NCBI Taxonomy" id="588932"/>
    <lineage>
        <taxon>Bacteria</taxon>
        <taxon>Pseudomonadati</taxon>
        <taxon>Pseudomonadota</taxon>
        <taxon>Alphaproteobacteria</taxon>
        <taxon>Caulobacterales</taxon>
        <taxon>Caulobacteraceae</taxon>
        <taxon>Brevundimonas</taxon>
    </lineage>
</organism>
<evidence type="ECO:0000313" key="4">
    <source>
        <dbReference type="EMBL" id="AYG94877.1"/>
    </source>
</evidence>
<dbReference type="SUPFAM" id="SSF56601">
    <property type="entry name" value="beta-lactamase/transpeptidase-like"/>
    <property type="match status" value="1"/>
</dbReference>
<dbReference type="Proteomes" id="UP000276984">
    <property type="component" value="Chromosome"/>
</dbReference>
<name>A0A494RET2_9CAUL</name>
<feature type="domain" description="Peptidase S12 Pab87-related C-terminal" evidence="3">
    <location>
        <begin position="437"/>
        <end position="548"/>
    </location>
</feature>
<dbReference type="PROSITE" id="PS51318">
    <property type="entry name" value="TAT"/>
    <property type="match status" value="1"/>
</dbReference>
<dbReference type="OrthoDB" id="5377981at2"/>
<dbReference type="Gene3D" id="2.40.128.600">
    <property type="match status" value="1"/>
</dbReference>
<dbReference type="GO" id="GO:0016787">
    <property type="term" value="F:hydrolase activity"/>
    <property type="evidence" value="ECO:0007669"/>
    <property type="project" value="UniProtKB-KW"/>
</dbReference>
<dbReference type="AlphaFoldDB" id="A0A494RET2"/>
<dbReference type="PANTHER" id="PTHR46825:SF15">
    <property type="entry name" value="BETA-LACTAMASE-RELATED DOMAIN-CONTAINING PROTEIN"/>
    <property type="match status" value="1"/>
</dbReference>
<dbReference type="Pfam" id="PF11954">
    <property type="entry name" value="DUF3471"/>
    <property type="match status" value="1"/>
</dbReference>
<evidence type="ECO:0000259" key="3">
    <source>
        <dbReference type="Pfam" id="PF11954"/>
    </source>
</evidence>
<keyword evidence="4" id="KW-0378">Hydrolase</keyword>
<dbReference type="RefSeq" id="WP_121482025.1">
    <property type="nucleotide sequence ID" value="NZ_CP032707.1"/>
</dbReference>
<dbReference type="Pfam" id="PF00144">
    <property type="entry name" value="Beta-lactamase"/>
    <property type="match status" value="1"/>
</dbReference>
<dbReference type="EMBL" id="CP032707">
    <property type="protein sequence ID" value="AYG94877.1"/>
    <property type="molecule type" value="Genomic_DNA"/>
</dbReference>
<dbReference type="InterPro" id="IPR021860">
    <property type="entry name" value="Peptidase_S12_Pab87-rel_C"/>
</dbReference>
<feature type="signal peptide" evidence="1">
    <location>
        <begin position="1"/>
        <end position="29"/>
    </location>
</feature>
<evidence type="ECO:0000259" key="2">
    <source>
        <dbReference type="Pfam" id="PF00144"/>
    </source>
</evidence>
<dbReference type="PANTHER" id="PTHR46825">
    <property type="entry name" value="D-ALANYL-D-ALANINE-CARBOXYPEPTIDASE/ENDOPEPTIDASE AMPH"/>
    <property type="match status" value="1"/>
</dbReference>
<proteinExistence type="predicted"/>
<dbReference type="InterPro" id="IPR006311">
    <property type="entry name" value="TAT_signal"/>
</dbReference>
<reference evidence="4 5" key="1">
    <citation type="submission" date="2018-10" db="EMBL/GenBank/DDBJ databases">
        <title>Complete genome sequence of Brevundimonas naejangsanensis BRV3.</title>
        <authorList>
            <person name="Berrios L."/>
            <person name="Ely B."/>
        </authorList>
    </citation>
    <scope>NUCLEOTIDE SEQUENCE [LARGE SCALE GENOMIC DNA]</scope>
    <source>
        <strain evidence="4 5">BRV3</strain>
    </source>
</reference>
<feature type="domain" description="Beta-lactamase-related" evidence="2">
    <location>
        <begin position="55"/>
        <end position="389"/>
    </location>
</feature>
<evidence type="ECO:0000256" key="1">
    <source>
        <dbReference type="SAM" id="SignalP"/>
    </source>
</evidence>
<dbReference type="InterPro" id="IPR050491">
    <property type="entry name" value="AmpC-like"/>
</dbReference>
<protein>
    <submittedName>
        <fullName evidence="4">Serine hydrolase</fullName>
    </submittedName>
</protein>
<accession>A0A494RET2</accession>
<dbReference type="Gene3D" id="3.40.710.10">
    <property type="entry name" value="DD-peptidase/beta-lactamase superfamily"/>
    <property type="match status" value="1"/>
</dbReference>
<sequence length="551" mass="59894">MSIRLSRRAALISTAVAAGGAALPNLAWAQTSPDTRSDEEIAAAADAWVQRCMAAWPDQPAVSLALVRDGKTVLAKGYGVRRQGKAEPADEHTLFAIASNSKNVTAACLAILVDEGKVKWDEPIRTYLPGFTLSDPMVGERITVRDTLSHRAGFGLGAGDLLFWPNSDRTRAEVLAQAAFVPIEDGFREDYHYCNLMFVVAGAVIEKVSGLSWEDFVQTRIFDRVGMSESVPLARLADPKKSALPHGRVGPPLRYQGPMTRIADSIVEVWNWDSAAAAGGICASAHDWAKWIAVRLNDGKLADGSRLFSEAAAREMVKPNIVVSSSNGPTAELPNRAVASTYAMGLQVQDYRGERLITHGGGSPGGISATVLIPGRKIGFSVFTNAEESFLLRALRSGLSDIAMNKVDVDWIADSKKREAEGIEKSLKAAAEIDAKQAAGAAPSLPLEAYAGTWRDPWYGDIVIAPKTEGRGRNRKTGLWLRFTHTPALQGWLEPYDGETFRTRFPDKREEDAFVTFKLENGQPVTATLKGVSPDIDFSYDYQDLKLTRMT</sequence>
<gene>
    <name evidence="4" type="ORF">D8I30_06540</name>
</gene>
<dbReference type="InterPro" id="IPR012338">
    <property type="entry name" value="Beta-lactam/transpept-like"/>
</dbReference>
<keyword evidence="1" id="KW-0732">Signal</keyword>
<evidence type="ECO:0000313" key="5">
    <source>
        <dbReference type="Proteomes" id="UP000276984"/>
    </source>
</evidence>
<dbReference type="InterPro" id="IPR001466">
    <property type="entry name" value="Beta-lactam-related"/>
</dbReference>
<keyword evidence="5" id="KW-1185">Reference proteome</keyword>
<feature type="chain" id="PRO_5019821562" evidence="1">
    <location>
        <begin position="30"/>
        <end position="551"/>
    </location>
</feature>